<evidence type="ECO:0000256" key="5">
    <source>
        <dbReference type="ARBA" id="ARBA00022694"/>
    </source>
</evidence>
<organism evidence="12 13">
    <name type="scientific">Aphanomyces stellatus</name>
    <dbReference type="NCBI Taxonomy" id="120398"/>
    <lineage>
        <taxon>Eukaryota</taxon>
        <taxon>Sar</taxon>
        <taxon>Stramenopiles</taxon>
        <taxon>Oomycota</taxon>
        <taxon>Saprolegniomycetes</taxon>
        <taxon>Saprolegniales</taxon>
        <taxon>Verrucalvaceae</taxon>
        <taxon>Aphanomyces</taxon>
    </lineage>
</organism>
<evidence type="ECO:0000256" key="9">
    <source>
        <dbReference type="ARBA" id="ARBA00022842"/>
    </source>
</evidence>
<dbReference type="PANTHER" id="PTHR33540:SF2">
    <property type="entry name" value="TRNA THREONYLCARBAMOYLADENOSINE BIOSYNTHESIS PROTEIN TSAE"/>
    <property type="match status" value="1"/>
</dbReference>
<dbReference type="OrthoDB" id="507945at2759"/>
<dbReference type="PANTHER" id="PTHR33540">
    <property type="entry name" value="TRNA THREONYLCARBAMOYLADENOSINE BIOSYNTHESIS PROTEIN TSAE"/>
    <property type="match status" value="1"/>
</dbReference>
<accession>A0A485K6U6</accession>
<evidence type="ECO:0000256" key="7">
    <source>
        <dbReference type="ARBA" id="ARBA00022741"/>
    </source>
</evidence>
<dbReference type="GO" id="GO:0046872">
    <property type="term" value="F:metal ion binding"/>
    <property type="evidence" value="ECO:0007669"/>
    <property type="project" value="UniProtKB-KW"/>
</dbReference>
<name>A0A485K6U6_9STRA</name>
<evidence type="ECO:0000256" key="4">
    <source>
        <dbReference type="ARBA" id="ARBA00022490"/>
    </source>
</evidence>
<dbReference type="Pfam" id="PF02367">
    <property type="entry name" value="TsaE"/>
    <property type="match status" value="1"/>
</dbReference>
<keyword evidence="4" id="KW-0963">Cytoplasm</keyword>
<evidence type="ECO:0000256" key="3">
    <source>
        <dbReference type="ARBA" id="ARBA00019010"/>
    </source>
</evidence>
<reference evidence="11" key="2">
    <citation type="submission" date="2019-06" db="EMBL/GenBank/DDBJ databases">
        <title>Genomics analysis of Aphanomyces spp. identifies a new class of oomycete effector associated with host adaptation.</title>
        <authorList>
            <person name="Gaulin E."/>
        </authorList>
    </citation>
    <scope>NUCLEOTIDE SEQUENCE</scope>
    <source>
        <strain evidence="11">CBS 578.67</strain>
    </source>
</reference>
<proteinExistence type="inferred from homology"/>
<dbReference type="InterPro" id="IPR003442">
    <property type="entry name" value="T6A_TsaE"/>
</dbReference>
<sequence length="196" mass="22029">MALFRRLGRRMAASMGGRGALQCRALSGEMPTTHRIIEDEEQMEELGAALAAQVPARTGNVLFLVGDLGCGKTCFTRGFARSWCQDKTLDVTSPTYLLINTYDAPMDARRSPLYHMDLYRLESVTATDGEALGLADAFSNGMTVIEWPDRLRDVPKERLEVHIEYTDVEDKRRVHVRAFGAAWRAVEDWFVTNNVN</sequence>
<evidence type="ECO:0000313" key="12">
    <source>
        <dbReference type="EMBL" id="VFT79287.1"/>
    </source>
</evidence>
<dbReference type="Proteomes" id="UP000332933">
    <property type="component" value="Unassembled WGS sequence"/>
</dbReference>
<dbReference type="GO" id="GO:0002949">
    <property type="term" value="P:tRNA threonylcarbamoyladenosine modification"/>
    <property type="evidence" value="ECO:0007669"/>
    <property type="project" value="InterPro"/>
</dbReference>
<dbReference type="EMBL" id="CAADRA010000213">
    <property type="protein sequence ID" value="VFT79287.1"/>
    <property type="molecule type" value="Genomic_DNA"/>
</dbReference>
<keyword evidence="7" id="KW-0547">Nucleotide-binding</keyword>
<keyword evidence="6" id="KW-0479">Metal-binding</keyword>
<comment type="similarity">
    <text evidence="2">Belongs to the TsaE family.</text>
</comment>
<dbReference type="AlphaFoldDB" id="A0A485K6U6"/>
<dbReference type="GO" id="GO:0005737">
    <property type="term" value="C:cytoplasm"/>
    <property type="evidence" value="ECO:0007669"/>
    <property type="project" value="UniProtKB-SubCell"/>
</dbReference>
<dbReference type="NCBIfam" id="TIGR00150">
    <property type="entry name" value="T6A_YjeE"/>
    <property type="match status" value="1"/>
</dbReference>
<keyword evidence="13" id="KW-1185">Reference proteome</keyword>
<evidence type="ECO:0000313" key="11">
    <source>
        <dbReference type="EMBL" id="KAF0717811.1"/>
    </source>
</evidence>
<evidence type="ECO:0000256" key="10">
    <source>
        <dbReference type="ARBA" id="ARBA00032441"/>
    </source>
</evidence>
<evidence type="ECO:0000256" key="6">
    <source>
        <dbReference type="ARBA" id="ARBA00022723"/>
    </source>
</evidence>
<dbReference type="GO" id="GO:0005524">
    <property type="term" value="F:ATP binding"/>
    <property type="evidence" value="ECO:0007669"/>
    <property type="project" value="UniProtKB-KW"/>
</dbReference>
<evidence type="ECO:0000256" key="1">
    <source>
        <dbReference type="ARBA" id="ARBA00004496"/>
    </source>
</evidence>
<keyword evidence="5" id="KW-0819">tRNA processing</keyword>
<comment type="subcellular location">
    <subcellularLocation>
        <location evidence="1">Cytoplasm</location>
    </subcellularLocation>
</comment>
<evidence type="ECO:0000256" key="2">
    <source>
        <dbReference type="ARBA" id="ARBA00007599"/>
    </source>
</evidence>
<dbReference type="InterPro" id="IPR027417">
    <property type="entry name" value="P-loop_NTPase"/>
</dbReference>
<dbReference type="Gene3D" id="3.40.50.300">
    <property type="entry name" value="P-loop containing nucleotide triphosphate hydrolases"/>
    <property type="match status" value="1"/>
</dbReference>
<keyword evidence="8" id="KW-0067">ATP-binding</keyword>
<evidence type="ECO:0000313" key="13">
    <source>
        <dbReference type="Proteomes" id="UP000332933"/>
    </source>
</evidence>
<gene>
    <name evidence="12" type="primary">Aste57867_2084</name>
    <name evidence="11" type="ORF">As57867_002079</name>
    <name evidence="12" type="ORF">ASTE57867_2084</name>
</gene>
<keyword evidence="9" id="KW-0460">Magnesium</keyword>
<dbReference type="SUPFAM" id="SSF52540">
    <property type="entry name" value="P-loop containing nucleoside triphosphate hydrolases"/>
    <property type="match status" value="1"/>
</dbReference>
<dbReference type="EMBL" id="VJMH01000213">
    <property type="protein sequence ID" value="KAF0717811.1"/>
    <property type="molecule type" value="Genomic_DNA"/>
</dbReference>
<protein>
    <recommendedName>
        <fullName evidence="3">tRNA threonylcarbamoyladenosine biosynthesis protein TsaE</fullName>
    </recommendedName>
    <alternativeName>
        <fullName evidence="10">t(6)A37 threonylcarbamoyladenosine biosynthesis protein TsaE</fullName>
    </alternativeName>
</protein>
<evidence type="ECO:0000256" key="8">
    <source>
        <dbReference type="ARBA" id="ARBA00022840"/>
    </source>
</evidence>
<reference evidence="12 13" key="1">
    <citation type="submission" date="2019-03" db="EMBL/GenBank/DDBJ databases">
        <authorList>
            <person name="Gaulin E."/>
            <person name="Dumas B."/>
        </authorList>
    </citation>
    <scope>NUCLEOTIDE SEQUENCE [LARGE SCALE GENOMIC DNA]</scope>
    <source>
        <strain evidence="12">CBS 568.67</strain>
    </source>
</reference>